<dbReference type="InterPro" id="IPR042265">
    <property type="entry name" value="DPH1/DPH2_3"/>
</dbReference>
<dbReference type="Gene3D" id="3.40.50.11860">
    <property type="entry name" value="Diphthamide synthesis DPH1/DPH2 domain 3"/>
    <property type="match status" value="1"/>
</dbReference>
<dbReference type="GeneID" id="8827429"/>
<dbReference type="EMBL" id="CP001941">
    <property type="protein sequence ID" value="ADD08295.1"/>
    <property type="molecule type" value="Genomic_DNA"/>
</dbReference>
<keyword evidence="6 10" id="KW-0479">Metal-binding</keyword>
<dbReference type="NCBIfam" id="TIGR03682">
    <property type="entry name" value="arCOG04112"/>
    <property type="match status" value="1"/>
</dbReference>
<comment type="catalytic activity">
    <reaction evidence="9 10">
        <text>L-histidyl-[translation elongation factor 2] + S-adenosyl-L-methionine = 2-[(3S)-amino-3-carboxypropyl]-L-histidyl-[translation elongation factor 2] + S-methyl-5'-thioadenosine + H(+)</text>
        <dbReference type="Rhea" id="RHEA:36783"/>
        <dbReference type="Rhea" id="RHEA-COMP:9748"/>
        <dbReference type="Rhea" id="RHEA-COMP:9749"/>
        <dbReference type="ChEBI" id="CHEBI:15378"/>
        <dbReference type="ChEBI" id="CHEBI:17509"/>
        <dbReference type="ChEBI" id="CHEBI:29979"/>
        <dbReference type="ChEBI" id="CHEBI:59789"/>
        <dbReference type="ChEBI" id="CHEBI:73995"/>
        <dbReference type="EC" id="2.5.1.108"/>
    </reaction>
</comment>
<evidence type="ECO:0000256" key="7">
    <source>
        <dbReference type="ARBA" id="ARBA00023004"/>
    </source>
</evidence>
<dbReference type="InterPro" id="IPR042263">
    <property type="entry name" value="DPH1/DPH2_1"/>
</dbReference>
<dbReference type="GO" id="GO:0051539">
    <property type="term" value="F:4 iron, 4 sulfur cluster binding"/>
    <property type="evidence" value="ECO:0007669"/>
    <property type="project" value="UniProtKB-UniRule"/>
</dbReference>
<dbReference type="InterPro" id="IPR035435">
    <property type="entry name" value="DPH1/DPH2_euk_archaea"/>
</dbReference>
<evidence type="ECO:0000256" key="8">
    <source>
        <dbReference type="ARBA" id="ARBA00023014"/>
    </source>
</evidence>
<sequence length="325" mass="36571">MIPYEIDFDSLSKKIKKLGFQDILIQLPEGMQIYAEEIADNLEDFNVFISANPCYGACDIEVYPNILTIQFGHSKIPNIEYPENIIFVEAFSKASFNTALNSFLKIADCQNVGILASVQHIKAINDVRAFLEEHNIRVFVGKGDSRITYPGQVLGCNFSAAREIKNNVDCFILLGTGEFHAWGAKIVGGKDVFVLDPYTGRAKKVNGGSFLRRRYAAIAKAKDAQKFGIIVSSKIGQKRWKLAKNLKKIVEKEGRKAYLIMTDNVVPENFYYSVDAYVNTACPRLTYDDYSRFKKVVLSPIELLIALGIKDWSAFSFDEIVEVDK</sequence>
<comment type="function">
    <text evidence="10">Catalyzes the first step of diphthamide biosynthesis, i.e. the transfer of the 3-amino-3-carboxypropyl group from S-adenosyl-L-methionine (SAM) to the C2 position of the imidazole ring of the target histidine residue in translation elongation factor 2 (EF-2).</text>
</comment>
<dbReference type="InterPro" id="IPR022428">
    <property type="entry name" value="Dph2_arc"/>
</dbReference>
<dbReference type="EC" id="2.5.1.108" evidence="3 10"/>
<evidence type="ECO:0000313" key="11">
    <source>
        <dbReference type="EMBL" id="ADD08295.1"/>
    </source>
</evidence>
<keyword evidence="7 10" id="KW-0408">Iron</keyword>
<proteinExistence type="inferred from homology"/>
<evidence type="ECO:0000313" key="12">
    <source>
        <dbReference type="Proteomes" id="UP000001400"/>
    </source>
</evidence>
<keyword evidence="8 10" id="KW-0411">Iron-sulfur</keyword>
<reference evidence="11" key="1">
    <citation type="submission" date="2010-02" db="EMBL/GenBank/DDBJ databases">
        <title>Complete sequence of Aciduliprofundum boonei T469.</title>
        <authorList>
            <consortium name="US DOE Joint Genome Institute"/>
            <person name="Lucas S."/>
            <person name="Copeland A."/>
            <person name="Lapidus A."/>
            <person name="Cheng J.-F."/>
            <person name="Bruce D."/>
            <person name="Goodwin L."/>
            <person name="Pitluck S."/>
            <person name="Saunders E."/>
            <person name="Detter J.C."/>
            <person name="Han C."/>
            <person name="Tapia R."/>
            <person name="Land M."/>
            <person name="Hauser L."/>
            <person name="Kyrpides N."/>
            <person name="Mikhailova N."/>
            <person name="Flores G."/>
            <person name="Reysenbach A.-L."/>
            <person name="Woyke T."/>
        </authorList>
    </citation>
    <scope>NUCLEOTIDE SEQUENCE</scope>
    <source>
        <strain evidence="11">T469</strain>
    </source>
</reference>
<dbReference type="FunFam" id="3.40.50.11860:FF:000001">
    <property type="entry name" value="2-(3-amino-3-carboxypropyl)histidine synthase subunit 2"/>
    <property type="match status" value="1"/>
</dbReference>
<organism evidence="11 12">
    <name type="scientific">Aciduliprofundum boonei (strain DSM 19572 / T469)</name>
    <dbReference type="NCBI Taxonomy" id="439481"/>
    <lineage>
        <taxon>Archaea</taxon>
        <taxon>Methanobacteriati</taxon>
        <taxon>Thermoplasmatota</taxon>
        <taxon>DHVE2 group</taxon>
        <taxon>Candidatus Aciduliprofundum</taxon>
    </lineage>
</organism>
<keyword evidence="12" id="KW-1185">Reference proteome</keyword>
<evidence type="ECO:0000256" key="2">
    <source>
        <dbReference type="ARBA" id="ARBA00005156"/>
    </source>
</evidence>
<dbReference type="InterPro" id="IPR042264">
    <property type="entry name" value="DPH1/DPH2_2"/>
</dbReference>
<dbReference type="UniPathway" id="UPA00559"/>
<dbReference type="NCBIfam" id="TIGR00322">
    <property type="entry name" value="diphth2_R"/>
    <property type="match status" value="1"/>
</dbReference>
<name>D3TCL0_ACIB4</name>
<evidence type="ECO:0000256" key="9">
    <source>
        <dbReference type="ARBA" id="ARBA00048403"/>
    </source>
</evidence>
<evidence type="ECO:0000256" key="5">
    <source>
        <dbReference type="ARBA" id="ARBA00022691"/>
    </source>
</evidence>
<dbReference type="GO" id="GO:0017183">
    <property type="term" value="P:protein histidyl modification to diphthamide"/>
    <property type="evidence" value="ECO:0007669"/>
    <property type="project" value="UniProtKB-UniRule"/>
</dbReference>
<evidence type="ECO:0000256" key="6">
    <source>
        <dbReference type="ARBA" id="ARBA00022723"/>
    </source>
</evidence>
<keyword evidence="10" id="KW-0004">4Fe-4S</keyword>
<comment type="pathway">
    <text evidence="2 10">Protein modification; peptidyl-diphthamide biosynthesis.</text>
</comment>
<evidence type="ECO:0000256" key="1">
    <source>
        <dbReference type="ARBA" id="ARBA00001966"/>
    </source>
</evidence>
<keyword evidence="5 10" id="KW-0949">S-adenosyl-L-methionine</keyword>
<evidence type="ECO:0000256" key="4">
    <source>
        <dbReference type="ARBA" id="ARBA00022679"/>
    </source>
</evidence>
<dbReference type="GO" id="GO:0090560">
    <property type="term" value="F:2-(3-amino-3-carboxypropyl)histidine synthase activity"/>
    <property type="evidence" value="ECO:0007669"/>
    <property type="project" value="UniProtKB-UniRule"/>
</dbReference>
<gene>
    <name evidence="11" type="ordered locus">Aboo_0484</name>
</gene>
<comment type="similarity">
    <text evidence="10">Belongs to the DPH1/DPH2 family.</text>
</comment>
<dbReference type="Pfam" id="PF01866">
    <property type="entry name" value="Diphthamide_syn"/>
    <property type="match status" value="1"/>
</dbReference>
<accession>D3TCL0</accession>
<evidence type="ECO:0000256" key="3">
    <source>
        <dbReference type="ARBA" id="ARBA00012221"/>
    </source>
</evidence>
<dbReference type="RefSeq" id="WP_012997146.1">
    <property type="nucleotide sequence ID" value="NC_013926.1"/>
</dbReference>
<comment type="cofactor">
    <cofactor evidence="1 10">
        <name>[4Fe-4S] cluster</name>
        <dbReference type="ChEBI" id="CHEBI:49883"/>
    </cofactor>
</comment>
<dbReference type="PANTHER" id="PTHR10762">
    <property type="entry name" value="DIPHTHAMIDE BIOSYNTHESIS PROTEIN"/>
    <property type="match status" value="1"/>
</dbReference>
<dbReference type="AlphaFoldDB" id="D3TCL0"/>
<dbReference type="PANTHER" id="PTHR10762:SF1">
    <property type="entry name" value="2-(3-AMINO-3-CARBOXYPROPYL)HISTIDINE SYNTHASE SUBUNIT 1"/>
    <property type="match status" value="1"/>
</dbReference>
<dbReference type="Proteomes" id="UP000001400">
    <property type="component" value="Chromosome"/>
</dbReference>
<evidence type="ECO:0000256" key="10">
    <source>
        <dbReference type="PIRNR" id="PIRNR004967"/>
    </source>
</evidence>
<dbReference type="Gene3D" id="3.40.50.11850">
    <property type="entry name" value="Diphthamide synthesis DPH1/DPH2 domain 2"/>
    <property type="match status" value="1"/>
</dbReference>
<keyword evidence="4 10" id="KW-0808">Transferase</keyword>
<dbReference type="KEGG" id="abi:Aboo_0484"/>
<dbReference type="GO" id="GO:0046872">
    <property type="term" value="F:metal ion binding"/>
    <property type="evidence" value="ECO:0007669"/>
    <property type="project" value="UniProtKB-KW"/>
</dbReference>
<dbReference type="InterPro" id="IPR016435">
    <property type="entry name" value="DPH1/DPH2"/>
</dbReference>
<dbReference type="Gene3D" id="3.40.50.11840">
    <property type="entry name" value="Diphthamide synthesis DPH1/DPH2 domain 1"/>
    <property type="match status" value="1"/>
</dbReference>
<dbReference type="PIRSF" id="PIRSF004967">
    <property type="entry name" value="DPH1"/>
    <property type="match status" value="1"/>
</dbReference>
<protein>
    <recommendedName>
        <fullName evidence="3 10">2-(3-amino-3-carboxypropyl)histidine synthase</fullName>
        <ecNumber evidence="3 10">2.5.1.108</ecNumber>
    </recommendedName>
</protein>
<dbReference type="SFLD" id="SFLDS00032">
    <property type="entry name" value="Radical_SAM_3-amino-3-carboxyp"/>
    <property type="match status" value="1"/>
</dbReference>
<dbReference type="HOGENOM" id="CLU_037146_0_0_2"/>